<gene>
    <name evidence="2" type="ORF">Nepgr_029248</name>
</gene>
<sequence>MGNSSSASPNRTRTSRFDDYPPDTAGLDSFNDSHDGFSFSSIGDNSNPPEIPCSTVETFAQSRIDKYESRWVRFGRNPDQDYVLTDGVSRIPKLTNLLGESLSGPSKSPERV</sequence>
<evidence type="ECO:0000313" key="3">
    <source>
        <dbReference type="Proteomes" id="UP001279734"/>
    </source>
</evidence>
<keyword evidence="3" id="KW-1185">Reference proteome</keyword>
<evidence type="ECO:0000313" key="2">
    <source>
        <dbReference type="EMBL" id="GMH27405.1"/>
    </source>
</evidence>
<dbReference type="AlphaFoldDB" id="A0AAD3Y4P2"/>
<accession>A0AAD3Y4P2</accession>
<proteinExistence type="predicted"/>
<protein>
    <submittedName>
        <fullName evidence="2">Uncharacterized protein</fullName>
    </submittedName>
</protein>
<feature type="compositionally biased region" description="Polar residues" evidence="1">
    <location>
        <begin position="1"/>
        <end position="12"/>
    </location>
</feature>
<feature type="compositionally biased region" description="Polar residues" evidence="1">
    <location>
        <begin position="38"/>
        <end position="48"/>
    </location>
</feature>
<feature type="region of interest" description="Disordered" evidence="1">
    <location>
        <begin position="1"/>
        <end position="52"/>
    </location>
</feature>
<evidence type="ECO:0000256" key="1">
    <source>
        <dbReference type="SAM" id="MobiDB-lite"/>
    </source>
</evidence>
<dbReference type="EMBL" id="BSYO01000033">
    <property type="protein sequence ID" value="GMH27405.1"/>
    <property type="molecule type" value="Genomic_DNA"/>
</dbReference>
<comment type="caution">
    <text evidence="2">The sequence shown here is derived from an EMBL/GenBank/DDBJ whole genome shotgun (WGS) entry which is preliminary data.</text>
</comment>
<dbReference type="Proteomes" id="UP001279734">
    <property type="component" value="Unassembled WGS sequence"/>
</dbReference>
<name>A0AAD3Y4P2_NEPGR</name>
<organism evidence="2 3">
    <name type="scientific">Nepenthes gracilis</name>
    <name type="common">Slender pitcher plant</name>
    <dbReference type="NCBI Taxonomy" id="150966"/>
    <lineage>
        <taxon>Eukaryota</taxon>
        <taxon>Viridiplantae</taxon>
        <taxon>Streptophyta</taxon>
        <taxon>Embryophyta</taxon>
        <taxon>Tracheophyta</taxon>
        <taxon>Spermatophyta</taxon>
        <taxon>Magnoliopsida</taxon>
        <taxon>eudicotyledons</taxon>
        <taxon>Gunneridae</taxon>
        <taxon>Pentapetalae</taxon>
        <taxon>Caryophyllales</taxon>
        <taxon>Nepenthaceae</taxon>
        <taxon>Nepenthes</taxon>
    </lineage>
</organism>
<reference evidence="2" key="1">
    <citation type="submission" date="2023-05" db="EMBL/GenBank/DDBJ databases">
        <title>Nepenthes gracilis genome sequencing.</title>
        <authorList>
            <person name="Fukushima K."/>
        </authorList>
    </citation>
    <scope>NUCLEOTIDE SEQUENCE</scope>
    <source>
        <strain evidence="2">SING2019-196</strain>
    </source>
</reference>